<proteinExistence type="predicted"/>
<sequence length="146" mass="16708">MQTEKFYGFSIQYPDDWEIVKQEEATDDTELTLMIQSPETSFWMLKLFNDSPSPEEVLTTAADAICEEYDNVDVYSVDVEINGEEQPGMDLEFVCFDLLCAASLRAFPVETMTVLVYSQWADQEKEFVQEPLDAITGSLEYHNESS</sequence>
<name>A0A3B1DY45_9ZZZZ</name>
<accession>A0A3B1DY45</accession>
<organism evidence="1">
    <name type="scientific">hydrothermal vent metagenome</name>
    <dbReference type="NCBI Taxonomy" id="652676"/>
    <lineage>
        <taxon>unclassified sequences</taxon>
        <taxon>metagenomes</taxon>
        <taxon>ecological metagenomes</taxon>
    </lineage>
</organism>
<evidence type="ECO:0000313" key="1">
    <source>
        <dbReference type="EMBL" id="VAX41148.1"/>
    </source>
</evidence>
<gene>
    <name evidence="1" type="ORF">MNBD_PLANCTO02-3219</name>
</gene>
<dbReference type="AlphaFoldDB" id="A0A3B1DY45"/>
<reference evidence="1" key="1">
    <citation type="submission" date="2018-06" db="EMBL/GenBank/DDBJ databases">
        <authorList>
            <person name="Zhirakovskaya E."/>
        </authorList>
    </citation>
    <scope>NUCLEOTIDE SEQUENCE</scope>
</reference>
<protein>
    <submittedName>
        <fullName evidence="1">Uncharacterized protein</fullName>
    </submittedName>
</protein>
<dbReference type="EMBL" id="UOGL01000516">
    <property type="protein sequence ID" value="VAX41148.1"/>
    <property type="molecule type" value="Genomic_DNA"/>
</dbReference>